<evidence type="ECO:0000256" key="1">
    <source>
        <dbReference type="ARBA" id="ARBA00022676"/>
    </source>
</evidence>
<dbReference type="AlphaFoldDB" id="A0A1Y2K6K7"/>
<keyword evidence="2 6" id="KW-0808">Transferase</keyword>
<dbReference type="GO" id="GO:0008713">
    <property type="term" value="F:ADP-heptose-lipopolysaccharide heptosyltransferase activity"/>
    <property type="evidence" value="ECO:0007669"/>
    <property type="project" value="UniProtKB-EC"/>
</dbReference>
<organism evidence="6 7">
    <name type="scientific">Magnetofaba australis IT-1</name>
    <dbReference type="NCBI Taxonomy" id="1434232"/>
    <lineage>
        <taxon>Bacteria</taxon>
        <taxon>Pseudomonadati</taxon>
        <taxon>Pseudomonadota</taxon>
        <taxon>Magnetococcia</taxon>
        <taxon>Magnetococcales</taxon>
        <taxon>Magnetococcaceae</taxon>
        <taxon>Magnetofaba</taxon>
    </lineage>
</organism>
<dbReference type="EC" id="2.4.99.24" evidence="4"/>
<reference evidence="6 7" key="1">
    <citation type="journal article" date="2016" name="BMC Genomics">
        <title>Combined genomic and structural analyses of a cultured magnetotactic bacterium reveals its niche adaptation to a dynamic environment.</title>
        <authorList>
            <person name="Araujo A.C."/>
            <person name="Morillo V."/>
            <person name="Cypriano J."/>
            <person name="Teixeira L.C."/>
            <person name="Leao P."/>
            <person name="Lyra S."/>
            <person name="Almeida L.G."/>
            <person name="Bazylinski D.A."/>
            <person name="Vasconcellos A.T."/>
            <person name="Abreu F."/>
            <person name="Lins U."/>
        </authorList>
    </citation>
    <scope>NUCLEOTIDE SEQUENCE [LARGE SCALE GENOMIC DNA]</scope>
    <source>
        <strain evidence="6 7">IT-1</strain>
    </source>
</reference>
<dbReference type="Pfam" id="PF01075">
    <property type="entry name" value="Glyco_transf_9"/>
    <property type="match status" value="1"/>
</dbReference>
<dbReference type="RefSeq" id="WP_085441585.1">
    <property type="nucleotide sequence ID" value="NZ_LVJN01000018.1"/>
</dbReference>
<dbReference type="PANTHER" id="PTHR30160">
    <property type="entry name" value="TETRAACYLDISACCHARIDE 4'-KINASE-RELATED"/>
    <property type="match status" value="1"/>
</dbReference>
<dbReference type="GO" id="GO:0005829">
    <property type="term" value="C:cytosol"/>
    <property type="evidence" value="ECO:0007669"/>
    <property type="project" value="TreeGrafter"/>
</dbReference>
<dbReference type="InterPro" id="IPR051199">
    <property type="entry name" value="LPS_LOS_Heptosyltrfase"/>
</dbReference>
<protein>
    <recommendedName>
        <fullName evidence="4">lipopolysaccharide heptosyltransferase II</fullName>
        <ecNumber evidence="4">2.4.99.24</ecNumber>
    </recommendedName>
</protein>
<gene>
    <name evidence="6" type="ORF">MAIT1_03051</name>
</gene>
<dbReference type="Gene3D" id="3.40.50.2000">
    <property type="entry name" value="Glycogen Phosphorylase B"/>
    <property type="match status" value="2"/>
</dbReference>
<comment type="caution">
    <text evidence="6">The sequence shown here is derived from an EMBL/GenBank/DDBJ whole genome shotgun (WGS) entry which is preliminary data.</text>
</comment>
<dbReference type="FunFam" id="3.40.50.2000:FF:000023">
    <property type="entry name" value="ADP-heptose--LPS heptosyltransferase II"/>
    <property type="match status" value="1"/>
</dbReference>
<sequence length="341" mass="36271">MSDANAPILLIGPAWVGDMVMMSAPVTLLARENPARPIDILSPPWTQPAAARIEGVRDALTLPIGHGALALSERRRIAADLKSRGYAQAIVVQRSWKSALIPWLAGIPTRTGWLGELRWGLLNDIRHLDKRALPRTVDRFAALALPLGAALPKPLPLPTLRADSDAGAAHLRELGIDPAQGPIVALCPGAEYGPAKRWPAAHFAETARRMLALGWRAALFGSPKEQALCERIADDAGPGCVSLAGRLGLDQALDALAVCSAAVTNDSGLMHVAAALGLPLAAVYGSSDPRHTPPLSDTARVLWLQIHCSPCFKRDCPLEHTDCLNDITPEQVVSALQELTA</sequence>
<evidence type="ECO:0000256" key="2">
    <source>
        <dbReference type="ARBA" id="ARBA00022679"/>
    </source>
</evidence>
<dbReference type="InterPro" id="IPR002201">
    <property type="entry name" value="Glyco_trans_9"/>
</dbReference>
<dbReference type="SUPFAM" id="SSF53756">
    <property type="entry name" value="UDP-Glycosyltransferase/glycogen phosphorylase"/>
    <property type="match status" value="1"/>
</dbReference>
<dbReference type="EMBL" id="LVJN01000018">
    <property type="protein sequence ID" value="OSM04937.1"/>
    <property type="molecule type" value="Genomic_DNA"/>
</dbReference>
<dbReference type="OrthoDB" id="9797795at2"/>
<accession>A0A1Y2K6K7</accession>
<dbReference type="Proteomes" id="UP000194003">
    <property type="component" value="Unassembled WGS sequence"/>
</dbReference>
<dbReference type="STRING" id="1434232.MAIT1_03051"/>
<dbReference type="NCBIfam" id="TIGR02195">
    <property type="entry name" value="heptsyl_trn_II"/>
    <property type="match status" value="1"/>
</dbReference>
<name>A0A1Y2K6K7_9PROT</name>
<evidence type="ECO:0000256" key="3">
    <source>
        <dbReference type="ARBA" id="ARBA00043995"/>
    </source>
</evidence>
<dbReference type="GO" id="GO:0009244">
    <property type="term" value="P:lipopolysaccharide core region biosynthetic process"/>
    <property type="evidence" value="ECO:0007669"/>
    <property type="project" value="TreeGrafter"/>
</dbReference>
<dbReference type="PANTHER" id="PTHR30160:SF7">
    <property type="entry name" value="ADP-HEPTOSE--LPS HEPTOSYLTRANSFERASE 2"/>
    <property type="match status" value="1"/>
</dbReference>
<keyword evidence="1" id="KW-0328">Glycosyltransferase</keyword>
<evidence type="ECO:0000313" key="7">
    <source>
        <dbReference type="Proteomes" id="UP000194003"/>
    </source>
</evidence>
<comment type="similarity">
    <text evidence="3">Belongs to the glycosyltransferase 9 family.</text>
</comment>
<evidence type="ECO:0000256" key="4">
    <source>
        <dbReference type="ARBA" id="ARBA00044042"/>
    </source>
</evidence>
<evidence type="ECO:0000256" key="5">
    <source>
        <dbReference type="ARBA" id="ARBA00047503"/>
    </source>
</evidence>
<keyword evidence="7" id="KW-1185">Reference proteome</keyword>
<comment type="catalytic activity">
    <reaction evidence="5">
        <text>an L-alpha-D-Hep-(1-&gt;5)-[alpha-Kdo-(2-&gt;4)]-alpha-Kdo-(2-&gt;6)-lipid A + ADP-L-glycero-beta-D-manno-heptose = an L-alpha-D-Hep-(1-&gt;3)-L-alpha-D-Hep-(1-&gt;5)-[alpha-Kdo-(2-&gt;4)]-alpha-Kdo-(2-&gt;6)-lipid A + ADP + H(+)</text>
        <dbReference type="Rhea" id="RHEA:74071"/>
        <dbReference type="ChEBI" id="CHEBI:15378"/>
        <dbReference type="ChEBI" id="CHEBI:61506"/>
        <dbReference type="ChEBI" id="CHEBI:193068"/>
        <dbReference type="ChEBI" id="CHEBI:193069"/>
        <dbReference type="ChEBI" id="CHEBI:456216"/>
        <dbReference type="EC" id="2.4.99.24"/>
    </reaction>
</comment>
<evidence type="ECO:0000313" key="6">
    <source>
        <dbReference type="EMBL" id="OSM04937.1"/>
    </source>
</evidence>
<dbReference type="InterPro" id="IPR011910">
    <property type="entry name" value="RfaF"/>
</dbReference>
<proteinExistence type="inferred from homology"/>
<dbReference type="CDD" id="cd03789">
    <property type="entry name" value="GT9_LPS_heptosyltransferase"/>
    <property type="match status" value="1"/>
</dbReference>